<gene>
    <name evidence="2" type="ORF">ACFPCY_05695</name>
</gene>
<name>A0ABV9TTM4_9ACTN</name>
<evidence type="ECO:0000313" key="3">
    <source>
        <dbReference type="Proteomes" id="UP001595872"/>
    </source>
</evidence>
<accession>A0ABV9TTM4</accession>
<organism evidence="2 3">
    <name type="scientific">Actinomadura gamaensis</name>
    <dbReference type="NCBI Taxonomy" id="1763541"/>
    <lineage>
        <taxon>Bacteria</taxon>
        <taxon>Bacillati</taxon>
        <taxon>Actinomycetota</taxon>
        <taxon>Actinomycetes</taxon>
        <taxon>Streptosporangiales</taxon>
        <taxon>Thermomonosporaceae</taxon>
        <taxon>Actinomadura</taxon>
    </lineage>
</organism>
<feature type="transmembrane region" description="Helical" evidence="1">
    <location>
        <begin position="219"/>
        <end position="238"/>
    </location>
</feature>
<dbReference type="Proteomes" id="UP001595872">
    <property type="component" value="Unassembled WGS sequence"/>
</dbReference>
<dbReference type="EMBL" id="JBHSIT010000001">
    <property type="protein sequence ID" value="MFC4906803.1"/>
    <property type="molecule type" value="Genomic_DNA"/>
</dbReference>
<sequence length="252" mass="27192">MSERYFDDLAGALRRLGVAEERIGPLVAELSGHVAESGADPEDEFGPAVRFAEEFAEGTGSEASSGPEPDAERWVWSADASVDQAMMNRFGAQGWEIERVDHLGRFVSRRDLASPTRWEYRRDVVGRRERAAHAAALAPDGWEPCGHWLFLAYSKRPLAAVAGPAADIDEPAGRPGRSYYFTRELWIPVAVLAVALVVSGVMIGVAFASGGGGGTIKGLLYGLPVGLVAGGVAGVLVYRRKRAELRRASRER</sequence>
<keyword evidence="1" id="KW-0812">Transmembrane</keyword>
<proteinExistence type="predicted"/>
<dbReference type="RefSeq" id="WP_378252485.1">
    <property type="nucleotide sequence ID" value="NZ_JBHSIT010000001.1"/>
</dbReference>
<protein>
    <recommendedName>
        <fullName evidence="4">DUF2812 domain-containing protein</fullName>
    </recommendedName>
</protein>
<keyword evidence="1" id="KW-1133">Transmembrane helix</keyword>
<reference evidence="3" key="1">
    <citation type="journal article" date="2019" name="Int. J. Syst. Evol. Microbiol.">
        <title>The Global Catalogue of Microorganisms (GCM) 10K type strain sequencing project: providing services to taxonomists for standard genome sequencing and annotation.</title>
        <authorList>
            <consortium name="The Broad Institute Genomics Platform"/>
            <consortium name="The Broad Institute Genome Sequencing Center for Infectious Disease"/>
            <person name="Wu L."/>
            <person name="Ma J."/>
        </authorList>
    </citation>
    <scope>NUCLEOTIDE SEQUENCE [LARGE SCALE GENOMIC DNA]</scope>
    <source>
        <strain evidence="3">KLKA75</strain>
    </source>
</reference>
<feature type="transmembrane region" description="Helical" evidence="1">
    <location>
        <begin position="185"/>
        <end position="207"/>
    </location>
</feature>
<keyword evidence="1" id="KW-0472">Membrane</keyword>
<comment type="caution">
    <text evidence="2">The sequence shown here is derived from an EMBL/GenBank/DDBJ whole genome shotgun (WGS) entry which is preliminary data.</text>
</comment>
<evidence type="ECO:0008006" key="4">
    <source>
        <dbReference type="Google" id="ProtNLM"/>
    </source>
</evidence>
<keyword evidence="3" id="KW-1185">Reference proteome</keyword>
<evidence type="ECO:0000313" key="2">
    <source>
        <dbReference type="EMBL" id="MFC4906803.1"/>
    </source>
</evidence>
<evidence type="ECO:0000256" key="1">
    <source>
        <dbReference type="SAM" id="Phobius"/>
    </source>
</evidence>